<organism evidence="9 10">
    <name type="scientific">Paramuricea clavata</name>
    <name type="common">Red gorgonian</name>
    <name type="synonym">Violescent sea-whip</name>
    <dbReference type="NCBI Taxonomy" id="317549"/>
    <lineage>
        <taxon>Eukaryota</taxon>
        <taxon>Metazoa</taxon>
        <taxon>Cnidaria</taxon>
        <taxon>Anthozoa</taxon>
        <taxon>Octocorallia</taxon>
        <taxon>Malacalcyonacea</taxon>
        <taxon>Plexauridae</taxon>
        <taxon>Paramuricea</taxon>
    </lineage>
</organism>
<dbReference type="GO" id="GO:0016567">
    <property type="term" value="P:protein ubiquitination"/>
    <property type="evidence" value="ECO:0007669"/>
    <property type="project" value="InterPro"/>
</dbReference>
<evidence type="ECO:0000256" key="5">
    <source>
        <dbReference type="ARBA" id="ARBA00022737"/>
    </source>
</evidence>
<proteinExistence type="predicted"/>
<keyword evidence="3" id="KW-0808">Transferase</keyword>
<keyword evidence="7" id="KW-0833">Ubl conjugation pathway</keyword>
<dbReference type="InterPro" id="IPR017907">
    <property type="entry name" value="Znf_RING_CS"/>
</dbReference>
<protein>
    <recommendedName>
        <fullName evidence="2">RBR-type E3 ubiquitin transferase</fullName>
        <ecNumber evidence="2">2.3.2.31</ecNumber>
    </recommendedName>
</protein>
<keyword evidence="9" id="KW-0547">Nucleotide-binding</keyword>
<dbReference type="Pfam" id="PF22191">
    <property type="entry name" value="IBR_1"/>
    <property type="match status" value="1"/>
</dbReference>
<dbReference type="CDD" id="cd20335">
    <property type="entry name" value="BRcat_RBR"/>
    <property type="match status" value="1"/>
</dbReference>
<dbReference type="Gene3D" id="3.30.40.10">
    <property type="entry name" value="Zinc/RING finger domain, C3HC4 (zinc finger)"/>
    <property type="match status" value="1"/>
</dbReference>
<gene>
    <name evidence="9" type="ORF">PACLA_8A026213</name>
</gene>
<evidence type="ECO:0000256" key="4">
    <source>
        <dbReference type="ARBA" id="ARBA00022723"/>
    </source>
</evidence>
<dbReference type="InterPro" id="IPR031127">
    <property type="entry name" value="E3_UB_ligase_RBR"/>
</dbReference>
<dbReference type="GO" id="GO:0061630">
    <property type="term" value="F:ubiquitin protein ligase activity"/>
    <property type="evidence" value="ECO:0007669"/>
    <property type="project" value="UniProtKB-EC"/>
</dbReference>
<evidence type="ECO:0000256" key="3">
    <source>
        <dbReference type="ARBA" id="ARBA00022679"/>
    </source>
</evidence>
<dbReference type="Proteomes" id="UP001152795">
    <property type="component" value="Unassembled WGS sequence"/>
</dbReference>
<name>A0A7D9IGM2_PARCT</name>
<dbReference type="PROSITE" id="PS51873">
    <property type="entry name" value="TRIAD"/>
    <property type="match status" value="1"/>
</dbReference>
<dbReference type="SUPFAM" id="SSF57850">
    <property type="entry name" value="RING/U-box"/>
    <property type="match status" value="3"/>
</dbReference>
<reference evidence="9" key="1">
    <citation type="submission" date="2020-04" db="EMBL/GenBank/DDBJ databases">
        <authorList>
            <person name="Alioto T."/>
            <person name="Alioto T."/>
            <person name="Gomez Garrido J."/>
        </authorList>
    </citation>
    <scope>NUCLEOTIDE SEQUENCE</scope>
    <source>
        <strain evidence="9">A484AB</strain>
    </source>
</reference>
<dbReference type="InterPro" id="IPR001841">
    <property type="entry name" value="Znf_RING"/>
</dbReference>
<dbReference type="GO" id="GO:0008270">
    <property type="term" value="F:zinc ion binding"/>
    <property type="evidence" value="ECO:0007669"/>
    <property type="project" value="UniProtKB-KW"/>
</dbReference>
<keyword evidence="10" id="KW-1185">Reference proteome</keyword>
<dbReference type="Pfam" id="PF13923">
    <property type="entry name" value="zf-C3HC4_2"/>
    <property type="match status" value="1"/>
</dbReference>
<dbReference type="InterPro" id="IPR002867">
    <property type="entry name" value="IBR_dom"/>
</dbReference>
<evidence type="ECO:0000256" key="7">
    <source>
        <dbReference type="ARBA" id="ARBA00022786"/>
    </source>
</evidence>
<dbReference type="Gene3D" id="1.20.120.1750">
    <property type="match status" value="1"/>
</dbReference>
<dbReference type="AlphaFoldDB" id="A0A7D9IGM2"/>
<evidence type="ECO:0000313" key="9">
    <source>
        <dbReference type="EMBL" id="CAB4008381.1"/>
    </source>
</evidence>
<dbReference type="Pfam" id="PF24471">
    <property type="entry name" value="KH_DEAH11"/>
    <property type="match status" value="1"/>
</dbReference>
<dbReference type="Pfam" id="PF01485">
    <property type="entry name" value="IBR"/>
    <property type="match status" value="1"/>
</dbReference>
<keyword evidence="8" id="KW-0862">Zinc</keyword>
<evidence type="ECO:0000256" key="1">
    <source>
        <dbReference type="ARBA" id="ARBA00001798"/>
    </source>
</evidence>
<sequence length="375" mass="42351">VVQTIGARVADLVTPEVVVIEDAGIARLLSSGYGRTKVNQIQNKKNIIIQRSNFGRRIQITGSSEAKLRARTQIEKLIEDLQKTTHLEIDLRHSDRPVGAIREILKHFGKDLNKLVEGEDCQASMEIRRRKVVLRGAKEAVSQVQNKVEEFLKTLPNSQRETNVDNECPVCFADVEDPYVLTLCGHAYCSACITQYLSNVFDSVKSADMFPQKCMCEGCESPSIKEDYVALLKTEQIQKLYQVSLECFLIGNTSYKPCPTPDCSWVYEVTPIPGVFACPECDIRFCKKCGDSTHEMFEACEAFKASKDPSQSDRLYNEWAARANTRKCPRCSVLIEKNAGCEHMQCTQCKAHICWKCGSLFETSEKCYRHIPFCN</sequence>
<dbReference type="InterPro" id="IPR056245">
    <property type="entry name" value="KH_DEAH11/12"/>
</dbReference>
<dbReference type="InterPro" id="IPR013083">
    <property type="entry name" value="Znf_RING/FYVE/PHD"/>
</dbReference>
<keyword evidence="5" id="KW-0677">Repeat</keyword>
<accession>A0A7D9IGM2</accession>
<dbReference type="SMART" id="SM00184">
    <property type="entry name" value="RING"/>
    <property type="match status" value="1"/>
</dbReference>
<evidence type="ECO:0000256" key="2">
    <source>
        <dbReference type="ARBA" id="ARBA00012251"/>
    </source>
</evidence>
<dbReference type="SMART" id="SM00647">
    <property type="entry name" value="IBR"/>
    <property type="match status" value="2"/>
</dbReference>
<dbReference type="PANTHER" id="PTHR11685">
    <property type="entry name" value="RBR FAMILY RING FINGER AND IBR DOMAIN-CONTAINING"/>
    <property type="match status" value="1"/>
</dbReference>
<keyword evidence="9" id="KW-0347">Helicase</keyword>
<evidence type="ECO:0000256" key="8">
    <source>
        <dbReference type="ARBA" id="ARBA00022833"/>
    </source>
</evidence>
<dbReference type="PROSITE" id="PS00518">
    <property type="entry name" value="ZF_RING_1"/>
    <property type="match status" value="1"/>
</dbReference>
<dbReference type="GO" id="GO:0004386">
    <property type="term" value="F:helicase activity"/>
    <property type="evidence" value="ECO:0007669"/>
    <property type="project" value="UniProtKB-KW"/>
</dbReference>
<feature type="non-terminal residue" evidence="9">
    <location>
        <position position="1"/>
    </location>
</feature>
<dbReference type="EC" id="2.3.2.31" evidence="2"/>
<comment type="caution">
    <text evidence="9">The sequence shown here is derived from an EMBL/GenBank/DDBJ whole genome shotgun (WGS) entry which is preliminary data.</text>
</comment>
<keyword evidence="6" id="KW-0863">Zinc-finger</keyword>
<keyword evidence="9" id="KW-0378">Hydrolase</keyword>
<dbReference type="InterPro" id="IPR044066">
    <property type="entry name" value="TRIAD_supradom"/>
</dbReference>
<keyword evidence="4" id="KW-0479">Metal-binding</keyword>
<evidence type="ECO:0000313" key="10">
    <source>
        <dbReference type="Proteomes" id="UP001152795"/>
    </source>
</evidence>
<keyword evidence="9" id="KW-0067">ATP-binding</keyword>
<evidence type="ECO:0000256" key="6">
    <source>
        <dbReference type="ARBA" id="ARBA00022771"/>
    </source>
</evidence>
<dbReference type="OrthoDB" id="1431934at2759"/>
<dbReference type="PROSITE" id="PS50089">
    <property type="entry name" value="ZF_RING_2"/>
    <property type="match status" value="1"/>
</dbReference>
<dbReference type="EMBL" id="CACRXK020006107">
    <property type="protein sequence ID" value="CAB4008381.1"/>
    <property type="molecule type" value="Genomic_DNA"/>
</dbReference>
<comment type="catalytic activity">
    <reaction evidence="1">
        <text>[E2 ubiquitin-conjugating enzyme]-S-ubiquitinyl-L-cysteine + [acceptor protein]-L-lysine = [E2 ubiquitin-conjugating enzyme]-L-cysteine + [acceptor protein]-N(6)-ubiquitinyl-L-lysine.</text>
        <dbReference type="EC" id="2.3.2.31"/>
    </reaction>
</comment>